<proteinExistence type="predicted"/>
<evidence type="ECO:0000313" key="1">
    <source>
        <dbReference type="EMBL" id="KAF9460298.1"/>
    </source>
</evidence>
<dbReference type="OrthoDB" id="2104739at2759"/>
<dbReference type="EMBL" id="MU150301">
    <property type="protein sequence ID" value="KAF9460298.1"/>
    <property type="molecule type" value="Genomic_DNA"/>
</dbReference>
<gene>
    <name evidence="1" type="ORF">BDZ94DRAFT_1378022</name>
</gene>
<keyword evidence="2" id="KW-1185">Reference proteome</keyword>
<reference evidence="1" key="1">
    <citation type="submission" date="2020-11" db="EMBL/GenBank/DDBJ databases">
        <authorList>
            <consortium name="DOE Joint Genome Institute"/>
            <person name="Ahrendt S."/>
            <person name="Riley R."/>
            <person name="Andreopoulos W."/>
            <person name="Labutti K."/>
            <person name="Pangilinan J."/>
            <person name="Ruiz-Duenas F.J."/>
            <person name="Barrasa J.M."/>
            <person name="Sanchez-Garcia M."/>
            <person name="Camarero S."/>
            <person name="Miyauchi S."/>
            <person name="Serrano A."/>
            <person name="Linde D."/>
            <person name="Babiker R."/>
            <person name="Drula E."/>
            <person name="Ayuso-Fernandez I."/>
            <person name="Pacheco R."/>
            <person name="Padilla G."/>
            <person name="Ferreira P."/>
            <person name="Barriuso J."/>
            <person name="Kellner H."/>
            <person name="Castanera R."/>
            <person name="Alfaro M."/>
            <person name="Ramirez L."/>
            <person name="Pisabarro A.G."/>
            <person name="Kuo A."/>
            <person name="Tritt A."/>
            <person name="Lipzen A."/>
            <person name="He G."/>
            <person name="Yan M."/>
            <person name="Ng V."/>
            <person name="Cullen D."/>
            <person name="Martin F."/>
            <person name="Rosso M.-N."/>
            <person name="Henrissat B."/>
            <person name="Hibbett D."/>
            <person name="Martinez A.T."/>
            <person name="Grigoriev I.V."/>
        </authorList>
    </citation>
    <scope>NUCLEOTIDE SEQUENCE</scope>
    <source>
        <strain evidence="1">CBS 247.69</strain>
    </source>
</reference>
<organism evidence="1 2">
    <name type="scientific">Collybia nuda</name>
    <dbReference type="NCBI Taxonomy" id="64659"/>
    <lineage>
        <taxon>Eukaryota</taxon>
        <taxon>Fungi</taxon>
        <taxon>Dikarya</taxon>
        <taxon>Basidiomycota</taxon>
        <taxon>Agaricomycotina</taxon>
        <taxon>Agaricomycetes</taxon>
        <taxon>Agaricomycetidae</taxon>
        <taxon>Agaricales</taxon>
        <taxon>Tricholomatineae</taxon>
        <taxon>Clitocybaceae</taxon>
        <taxon>Collybia</taxon>
    </lineage>
</organism>
<evidence type="ECO:0008006" key="3">
    <source>
        <dbReference type="Google" id="ProtNLM"/>
    </source>
</evidence>
<accession>A0A9P6CGV5</accession>
<feature type="non-terminal residue" evidence="1">
    <location>
        <position position="1"/>
    </location>
</feature>
<sequence>AGSTWTILERFGYGSILQELNGSGVHRLENILTLLSDVHDRFERLELWFEETSTEHQYNIGAIDPEEVFEFSRLPRQVKFETEHHNMALPSSIYLKLHAVCAKIAHLSGAGEYIEKFQRDLEQTDVLASDGSSTELLHDALLSLKAITIGV</sequence>
<evidence type="ECO:0000313" key="2">
    <source>
        <dbReference type="Proteomes" id="UP000807353"/>
    </source>
</evidence>
<dbReference type="Proteomes" id="UP000807353">
    <property type="component" value="Unassembled WGS sequence"/>
</dbReference>
<name>A0A9P6CGV5_9AGAR</name>
<protein>
    <recommendedName>
        <fullName evidence="3">HNH nuclease domain-containing protein</fullName>
    </recommendedName>
</protein>
<comment type="caution">
    <text evidence="1">The sequence shown here is derived from an EMBL/GenBank/DDBJ whole genome shotgun (WGS) entry which is preliminary data.</text>
</comment>
<dbReference type="AlphaFoldDB" id="A0A9P6CGV5"/>